<feature type="chain" id="PRO_5026787835" evidence="1">
    <location>
        <begin position="17"/>
        <end position="153"/>
    </location>
</feature>
<proteinExistence type="predicted"/>
<dbReference type="EMBL" id="CAADRP010000336">
    <property type="protein sequence ID" value="VFU27200.1"/>
    <property type="molecule type" value="Genomic_DNA"/>
</dbReference>
<name>A0A6N2KFJ2_SALVM</name>
<sequence length="153" mass="17241">MLLIVSPTFAMSGALAWQVKKPNKKERFLGFEGGDGTGLLSIFPGSPPSVFDRFLLSLSFYPLFCFCWKDTDKIANQTRKPSHQQGSALLTTLNHHPENVFWKTHCSCKHSAIFFLRLGIQGLLQHHDLLNSMLEFSMLSHCLSGQVLILEFT</sequence>
<feature type="signal peptide" evidence="1">
    <location>
        <begin position="1"/>
        <end position="16"/>
    </location>
</feature>
<accession>A0A6N2KFJ2</accession>
<keyword evidence="1" id="KW-0732">Signal</keyword>
<gene>
    <name evidence="2" type="ORF">SVIM_LOCUS79451</name>
</gene>
<evidence type="ECO:0000256" key="1">
    <source>
        <dbReference type="SAM" id="SignalP"/>
    </source>
</evidence>
<protein>
    <submittedName>
        <fullName evidence="2">Uncharacterized protein</fullName>
    </submittedName>
</protein>
<reference evidence="2" key="1">
    <citation type="submission" date="2019-03" db="EMBL/GenBank/DDBJ databases">
        <authorList>
            <person name="Mank J."/>
            <person name="Almeida P."/>
        </authorList>
    </citation>
    <scope>NUCLEOTIDE SEQUENCE</scope>
    <source>
        <strain evidence="2">78183</strain>
    </source>
</reference>
<dbReference type="AlphaFoldDB" id="A0A6N2KFJ2"/>
<evidence type="ECO:0000313" key="2">
    <source>
        <dbReference type="EMBL" id="VFU27200.1"/>
    </source>
</evidence>
<organism evidence="2">
    <name type="scientific">Salix viminalis</name>
    <name type="common">Common osier</name>
    <name type="synonym">Basket willow</name>
    <dbReference type="NCBI Taxonomy" id="40686"/>
    <lineage>
        <taxon>Eukaryota</taxon>
        <taxon>Viridiplantae</taxon>
        <taxon>Streptophyta</taxon>
        <taxon>Embryophyta</taxon>
        <taxon>Tracheophyta</taxon>
        <taxon>Spermatophyta</taxon>
        <taxon>Magnoliopsida</taxon>
        <taxon>eudicotyledons</taxon>
        <taxon>Gunneridae</taxon>
        <taxon>Pentapetalae</taxon>
        <taxon>rosids</taxon>
        <taxon>fabids</taxon>
        <taxon>Malpighiales</taxon>
        <taxon>Salicaceae</taxon>
        <taxon>Saliceae</taxon>
        <taxon>Salix</taxon>
    </lineage>
</organism>